<accession>A0A4Y7RDG8</accession>
<keyword evidence="4" id="KW-1185">Reference proteome</keyword>
<organism evidence="3 4">
    <name type="scientific">Pelotomaculum schinkii</name>
    <dbReference type="NCBI Taxonomy" id="78350"/>
    <lineage>
        <taxon>Bacteria</taxon>
        <taxon>Bacillati</taxon>
        <taxon>Bacillota</taxon>
        <taxon>Clostridia</taxon>
        <taxon>Eubacteriales</taxon>
        <taxon>Desulfotomaculaceae</taxon>
        <taxon>Pelotomaculum</taxon>
    </lineage>
</organism>
<keyword evidence="1" id="KW-0732">Signal</keyword>
<gene>
    <name evidence="3" type="ORF">Psch_00599</name>
</gene>
<proteinExistence type="predicted"/>
<dbReference type="AlphaFoldDB" id="A0A4Y7RDG8"/>
<dbReference type="EMBL" id="QFGA01000001">
    <property type="protein sequence ID" value="TEB07058.1"/>
    <property type="molecule type" value="Genomic_DNA"/>
</dbReference>
<comment type="caution">
    <text evidence="3">The sequence shown here is derived from an EMBL/GenBank/DDBJ whole genome shotgun (WGS) entry which is preliminary data.</text>
</comment>
<dbReference type="Gene3D" id="3.90.420.10">
    <property type="entry name" value="Oxidoreductase, molybdopterin-binding domain"/>
    <property type="match status" value="1"/>
</dbReference>
<feature type="chain" id="PRO_5039498230" evidence="1">
    <location>
        <begin position="22"/>
        <end position="372"/>
    </location>
</feature>
<feature type="signal peptide" evidence="1">
    <location>
        <begin position="1"/>
        <end position="21"/>
    </location>
</feature>
<dbReference type="SUPFAM" id="SSF56524">
    <property type="entry name" value="Oxidoreductase molybdopterin-binding domain"/>
    <property type="match status" value="1"/>
</dbReference>
<feature type="domain" description="Oxidoreductase molybdopterin-binding" evidence="2">
    <location>
        <begin position="42"/>
        <end position="167"/>
    </location>
</feature>
<evidence type="ECO:0000256" key="1">
    <source>
        <dbReference type="SAM" id="SignalP"/>
    </source>
</evidence>
<dbReference type="Proteomes" id="UP000298324">
    <property type="component" value="Unassembled WGS sequence"/>
</dbReference>
<evidence type="ECO:0000259" key="2">
    <source>
        <dbReference type="Pfam" id="PF00174"/>
    </source>
</evidence>
<name>A0A4Y7RDG8_9FIRM</name>
<dbReference type="PROSITE" id="PS51257">
    <property type="entry name" value="PROKAR_LIPOPROTEIN"/>
    <property type="match status" value="1"/>
</dbReference>
<reference evidence="3 4" key="1">
    <citation type="journal article" date="2018" name="Environ. Microbiol.">
        <title>Novel energy conservation strategies and behaviour of Pelotomaculum schinkii driving syntrophic propionate catabolism.</title>
        <authorList>
            <person name="Hidalgo-Ahumada C.A.P."/>
            <person name="Nobu M.K."/>
            <person name="Narihiro T."/>
            <person name="Tamaki H."/>
            <person name="Liu W.T."/>
            <person name="Kamagata Y."/>
            <person name="Stams A.J.M."/>
            <person name="Imachi H."/>
            <person name="Sousa D.Z."/>
        </authorList>
    </citation>
    <scope>NUCLEOTIDE SEQUENCE [LARGE SCALE GENOMIC DNA]</scope>
    <source>
        <strain evidence="3 4">HH</strain>
    </source>
</reference>
<sequence length="372" mass="40718">MKNICKVLLLFLALLLLLATAAACGSKAQRSAAEPGPFDEEKIVVHGLQEQDFEITLGDLKKLSTVTRHAEAARSNGEKVSVDATGPLLDTFLQQYGKSQKDFSRIRFTAKDQYSIAVPSDVLANRQIILSYISDGKPLEDDMQPVRVVIPGERAMYWVRNMIRMDFETGGDQEPPNKVVFLETAVQNLPQQDYEYFDSVDKAIKTIDLVTKYADINDSSVANVFLKASDGLQKNETKANFLSAFIKITGKEAPKFLAPQFPQGMHIRGLLYVIYGQTAIFDYTEGAACLPKQTEEGTEGIAFSQIFKQTGLTGGSKYQFTSADGKSIVLTITDLGSGGLIYQNARGALAFTCTGPSGKKNVDDLLSIEVLP</sequence>
<dbReference type="InterPro" id="IPR000572">
    <property type="entry name" value="OxRdtase_Mopterin-bd_dom"/>
</dbReference>
<dbReference type="RefSeq" id="WP_190239071.1">
    <property type="nucleotide sequence ID" value="NZ_QFGA01000001.1"/>
</dbReference>
<evidence type="ECO:0000313" key="4">
    <source>
        <dbReference type="Proteomes" id="UP000298324"/>
    </source>
</evidence>
<dbReference type="InterPro" id="IPR036374">
    <property type="entry name" value="OxRdtase_Mopterin-bd_sf"/>
</dbReference>
<evidence type="ECO:0000313" key="3">
    <source>
        <dbReference type="EMBL" id="TEB07058.1"/>
    </source>
</evidence>
<protein>
    <submittedName>
        <fullName evidence="3">Oxidoreductase molybdopterin binding domain protein</fullName>
    </submittedName>
</protein>
<dbReference type="Pfam" id="PF00174">
    <property type="entry name" value="Oxidored_molyb"/>
    <property type="match status" value="1"/>
</dbReference>